<keyword evidence="2 5" id="KW-0489">Methyltransferase</keyword>
<feature type="domain" description="Methyltransferase type 11" evidence="4">
    <location>
        <begin position="42"/>
        <end position="128"/>
    </location>
</feature>
<evidence type="ECO:0000256" key="1">
    <source>
        <dbReference type="ARBA" id="ARBA00008361"/>
    </source>
</evidence>
<dbReference type="PANTHER" id="PTHR44942:SF4">
    <property type="entry name" value="METHYLTRANSFERASE TYPE 11 DOMAIN-CONTAINING PROTEIN"/>
    <property type="match status" value="1"/>
</dbReference>
<evidence type="ECO:0000313" key="6">
    <source>
        <dbReference type="Proteomes" id="UP000319383"/>
    </source>
</evidence>
<dbReference type="Gene3D" id="3.40.50.150">
    <property type="entry name" value="Vaccinia Virus protein VP39"/>
    <property type="match status" value="1"/>
</dbReference>
<evidence type="ECO:0000256" key="2">
    <source>
        <dbReference type="ARBA" id="ARBA00022603"/>
    </source>
</evidence>
<organism evidence="5 6">
    <name type="scientific">Symmachiella dynata</name>
    <dbReference type="NCBI Taxonomy" id="2527995"/>
    <lineage>
        <taxon>Bacteria</taxon>
        <taxon>Pseudomonadati</taxon>
        <taxon>Planctomycetota</taxon>
        <taxon>Planctomycetia</taxon>
        <taxon>Planctomycetales</taxon>
        <taxon>Planctomycetaceae</taxon>
        <taxon>Symmachiella</taxon>
    </lineage>
</organism>
<dbReference type="InterPro" id="IPR051052">
    <property type="entry name" value="Diverse_substrate_MTase"/>
</dbReference>
<dbReference type="CDD" id="cd02440">
    <property type="entry name" value="AdoMet_MTases"/>
    <property type="match status" value="1"/>
</dbReference>
<accession>A0A517ZUT8</accession>
<evidence type="ECO:0000259" key="4">
    <source>
        <dbReference type="Pfam" id="PF08241"/>
    </source>
</evidence>
<reference evidence="5 6" key="1">
    <citation type="submission" date="2019-02" db="EMBL/GenBank/DDBJ databases">
        <title>Deep-cultivation of Planctomycetes and their phenomic and genomic characterization uncovers novel biology.</title>
        <authorList>
            <person name="Wiegand S."/>
            <person name="Jogler M."/>
            <person name="Boedeker C."/>
            <person name="Pinto D."/>
            <person name="Vollmers J."/>
            <person name="Rivas-Marin E."/>
            <person name="Kohn T."/>
            <person name="Peeters S.H."/>
            <person name="Heuer A."/>
            <person name="Rast P."/>
            <person name="Oberbeckmann S."/>
            <person name="Bunk B."/>
            <person name="Jeske O."/>
            <person name="Meyerdierks A."/>
            <person name="Storesund J.E."/>
            <person name="Kallscheuer N."/>
            <person name="Luecker S."/>
            <person name="Lage O.M."/>
            <person name="Pohl T."/>
            <person name="Merkel B.J."/>
            <person name="Hornburger P."/>
            <person name="Mueller R.-W."/>
            <person name="Bruemmer F."/>
            <person name="Labrenz M."/>
            <person name="Spormann A.M."/>
            <person name="Op den Camp H."/>
            <person name="Overmann J."/>
            <person name="Amann R."/>
            <person name="Jetten M.S.M."/>
            <person name="Mascher T."/>
            <person name="Medema M.H."/>
            <person name="Devos D.P."/>
            <person name="Kaster A.-K."/>
            <person name="Ovreas L."/>
            <person name="Rohde M."/>
            <person name="Galperin M.Y."/>
            <person name="Jogler C."/>
        </authorList>
    </citation>
    <scope>NUCLEOTIDE SEQUENCE [LARGE SCALE GENOMIC DNA]</scope>
    <source>
        <strain evidence="5 6">Mal52</strain>
    </source>
</reference>
<keyword evidence="6" id="KW-1185">Reference proteome</keyword>
<keyword evidence="3 5" id="KW-0808">Transferase</keyword>
<dbReference type="RefSeq" id="WP_145378775.1">
    <property type="nucleotide sequence ID" value="NZ_CP036276.1"/>
</dbReference>
<comment type="similarity">
    <text evidence="1">Belongs to the methyltransferase superfamily.</text>
</comment>
<protein>
    <submittedName>
        <fullName evidence="5">Malonyl-[acyl-carrier protein] O-methyltransferase</fullName>
        <ecNumber evidence="5">2.1.1.197</ecNumber>
    </submittedName>
</protein>
<dbReference type="GO" id="GO:0008757">
    <property type="term" value="F:S-adenosylmethionine-dependent methyltransferase activity"/>
    <property type="evidence" value="ECO:0007669"/>
    <property type="project" value="InterPro"/>
</dbReference>
<evidence type="ECO:0000313" key="5">
    <source>
        <dbReference type="EMBL" id="QDU46239.1"/>
    </source>
</evidence>
<dbReference type="InterPro" id="IPR029063">
    <property type="entry name" value="SAM-dependent_MTases_sf"/>
</dbReference>
<dbReference type="GO" id="GO:0102130">
    <property type="term" value="F:malonyl-CoA methyltransferase activity"/>
    <property type="evidence" value="ECO:0007669"/>
    <property type="project" value="UniProtKB-EC"/>
</dbReference>
<sequence length="245" mass="27319">MAWGDFTKQAAAYRLSRPSYPVELLEEILNEADLVVGDPVADIGAGTGIFSQLLLDQGLEVTAIEPNAEMRKYGEETCKATWLEATFEQTGLPDASQKWCFAAQAFHWADVPKSLAEIRRILGPGGGFTALWNERNNGQSEILSWVQEALSRHVPDFDHDYRTRDWATELVSTGDFSMVTPLSVPHTVRMSKARFLELWRSNNQLNTIAGPERLAAFFADLEGHLKTIGAEEIDVPYLCKAWTAT</sequence>
<dbReference type="Pfam" id="PF08241">
    <property type="entry name" value="Methyltransf_11"/>
    <property type="match status" value="1"/>
</dbReference>
<dbReference type="PANTHER" id="PTHR44942">
    <property type="entry name" value="METHYLTRANSF_11 DOMAIN-CONTAINING PROTEIN"/>
    <property type="match status" value="1"/>
</dbReference>
<dbReference type="KEGG" id="sdyn:Mal52_47570"/>
<evidence type="ECO:0000256" key="3">
    <source>
        <dbReference type="ARBA" id="ARBA00022679"/>
    </source>
</evidence>
<proteinExistence type="inferred from homology"/>
<dbReference type="InterPro" id="IPR013216">
    <property type="entry name" value="Methyltransf_11"/>
</dbReference>
<dbReference type="AlphaFoldDB" id="A0A517ZUT8"/>
<dbReference type="EC" id="2.1.1.197" evidence="5"/>
<dbReference type="SUPFAM" id="SSF53335">
    <property type="entry name" value="S-adenosyl-L-methionine-dependent methyltransferases"/>
    <property type="match status" value="1"/>
</dbReference>
<dbReference type="Proteomes" id="UP000319383">
    <property type="component" value="Chromosome"/>
</dbReference>
<dbReference type="EMBL" id="CP036276">
    <property type="protein sequence ID" value="QDU46239.1"/>
    <property type="molecule type" value="Genomic_DNA"/>
</dbReference>
<name>A0A517ZUT8_9PLAN</name>
<dbReference type="GO" id="GO:0032259">
    <property type="term" value="P:methylation"/>
    <property type="evidence" value="ECO:0007669"/>
    <property type="project" value="UniProtKB-KW"/>
</dbReference>
<gene>
    <name evidence="5" type="primary">bioC_2</name>
    <name evidence="5" type="ORF">Mal52_47570</name>
</gene>